<accession>A0A397GUA7</accession>
<comment type="caution">
    <text evidence="1">The sequence shown here is derived from an EMBL/GenBank/DDBJ whole genome shotgun (WGS) entry which is preliminary data.</text>
</comment>
<keyword evidence="2" id="KW-1185">Reference proteome</keyword>
<protein>
    <submittedName>
        <fullName evidence="1">Uncharacterized protein</fullName>
    </submittedName>
</protein>
<reference evidence="1 2" key="1">
    <citation type="submission" date="2018-08" db="EMBL/GenBank/DDBJ databases">
        <title>Genome and evolution of the arbuscular mycorrhizal fungus Diversispora epigaea (formerly Glomus versiforme) and its bacterial endosymbionts.</title>
        <authorList>
            <person name="Sun X."/>
            <person name="Fei Z."/>
            <person name="Harrison M."/>
        </authorList>
    </citation>
    <scope>NUCLEOTIDE SEQUENCE [LARGE SCALE GENOMIC DNA]</scope>
    <source>
        <strain evidence="1 2">IT104</strain>
    </source>
</reference>
<dbReference type="OrthoDB" id="642895at2759"/>
<evidence type="ECO:0000313" key="2">
    <source>
        <dbReference type="Proteomes" id="UP000266861"/>
    </source>
</evidence>
<sequence length="127" mass="15421">MVRIVVSLRESFEECAIQFLHYTPQDEIDKGMFCLFANKSDPKELFAALHNLDEECLEKFIALWDKCLKYFVYKNYMLNVPRFIDECWKDALIEKMIEFEKRQIHITFFKVHSDYWKKNRENPVDPI</sequence>
<evidence type="ECO:0000313" key="1">
    <source>
        <dbReference type="EMBL" id="RHZ51640.1"/>
    </source>
</evidence>
<dbReference type="AlphaFoldDB" id="A0A397GUA7"/>
<dbReference type="EMBL" id="PQFF01000415">
    <property type="protein sequence ID" value="RHZ51640.1"/>
    <property type="molecule type" value="Genomic_DNA"/>
</dbReference>
<name>A0A397GUA7_9GLOM</name>
<dbReference type="Proteomes" id="UP000266861">
    <property type="component" value="Unassembled WGS sequence"/>
</dbReference>
<organism evidence="1 2">
    <name type="scientific">Diversispora epigaea</name>
    <dbReference type="NCBI Taxonomy" id="1348612"/>
    <lineage>
        <taxon>Eukaryota</taxon>
        <taxon>Fungi</taxon>
        <taxon>Fungi incertae sedis</taxon>
        <taxon>Mucoromycota</taxon>
        <taxon>Glomeromycotina</taxon>
        <taxon>Glomeromycetes</taxon>
        <taxon>Diversisporales</taxon>
        <taxon>Diversisporaceae</taxon>
        <taxon>Diversispora</taxon>
    </lineage>
</organism>
<gene>
    <name evidence="1" type="ORF">Glove_476g53</name>
</gene>
<proteinExistence type="predicted"/>